<organism evidence="1 2">
    <name type="scientific">Trachipleistophora hominis</name>
    <name type="common">Microsporidian parasite</name>
    <dbReference type="NCBI Taxonomy" id="72359"/>
    <lineage>
        <taxon>Eukaryota</taxon>
        <taxon>Fungi</taxon>
        <taxon>Fungi incertae sedis</taxon>
        <taxon>Microsporidia</taxon>
        <taxon>Pleistophoridae</taxon>
        <taxon>Trachipleistophora</taxon>
    </lineage>
</organism>
<evidence type="ECO:0000313" key="1">
    <source>
        <dbReference type="EMBL" id="ELQ75192.1"/>
    </source>
</evidence>
<sequence length="111" mass="13134">MLFSTIENICGFPYPSRMNKEIYELLDKLTIELANRKTPTDLQEALTYEATSLYVYYTLETMKNKLENKYDKDVIEKVQGLEKYFNEHIEPCTNESLILEELYGKHDHKSL</sequence>
<reference evidence="1 2" key="1">
    <citation type="journal article" date="2012" name="PLoS Pathog.">
        <title>The genome of the obligate intracellular parasite Trachipleistophora hominis: new insights into microsporidian genome dynamics and reductive evolution.</title>
        <authorList>
            <person name="Heinz E."/>
            <person name="Williams T.A."/>
            <person name="Nakjang S."/>
            <person name="Noel C.J."/>
            <person name="Swan D.C."/>
            <person name="Goldberg A.V."/>
            <person name="Harris S.R."/>
            <person name="Weinmaier T."/>
            <person name="Markert S."/>
            <person name="Becher D."/>
            <person name="Bernhardt J."/>
            <person name="Dagan T."/>
            <person name="Hacker C."/>
            <person name="Lucocq J.M."/>
            <person name="Schweder T."/>
            <person name="Rattei T."/>
            <person name="Hall N."/>
            <person name="Hirt R.P."/>
            <person name="Embley T.M."/>
        </authorList>
    </citation>
    <scope>NUCLEOTIDE SEQUENCE [LARGE SCALE GENOMIC DNA]</scope>
</reference>
<dbReference type="Proteomes" id="UP000011185">
    <property type="component" value="Unassembled WGS sequence"/>
</dbReference>
<protein>
    <submittedName>
        <fullName evidence="1">Uncharacterized protein</fullName>
    </submittedName>
</protein>
<dbReference type="EMBL" id="JH993983">
    <property type="protein sequence ID" value="ELQ75192.1"/>
    <property type="molecule type" value="Genomic_DNA"/>
</dbReference>
<proteinExistence type="predicted"/>
<gene>
    <name evidence="1" type="ORF">THOM_1869</name>
</gene>
<dbReference type="HOGENOM" id="CLU_2160179_0_0_1"/>
<dbReference type="InParanoid" id="L7JWU9"/>
<accession>L7JWU9</accession>
<name>L7JWU9_TRAHO</name>
<evidence type="ECO:0000313" key="2">
    <source>
        <dbReference type="Proteomes" id="UP000011185"/>
    </source>
</evidence>
<dbReference type="AlphaFoldDB" id="L7JWU9"/>
<keyword evidence="2" id="KW-1185">Reference proteome</keyword>
<dbReference type="VEuPathDB" id="MicrosporidiaDB:THOM_1869"/>